<dbReference type="GO" id="GO:0120547">
    <property type="term" value="F:heme A synthase activity"/>
    <property type="evidence" value="ECO:0007669"/>
    <property type="project" value="UniProtKB-EC"/>
</dbReference>
<dbReference type="AlphaFoldDB" id="A0A6B2JRL2"/>
<feature type="transmembrane region" description="Helical" evidence="13">
    <location>
        <begin position="36"/>
        <end position="56"/>
    </location>
</feature>
<keyword evidence="3 13" id="KW-1003">Cell membrane</keyword>
<dbReference type="InterPro" id="IPR054616">
    <property type="entry name" value="HemA_synt_rhodobact"/>
</dbReference>
<evidence type="ECO:0000256" key="11">
    <source>
        <dbReference type="ARBA" id="ARBA00044501"/>
    </source>
</evidence>
<feature type="binding site" description="axial binding residue" evidence="13">
    <location>
        <position position="351"/>
    </location>
    <ligand>
        <name>heme</name>
        <dbReference type="ChEBI" id="CHEBI:30413"/>
    </ligand>
    <ligandPart>
        <name>Fe</name>
        <dbReference type="ChEBI" id="CHEBI:18248"/>
    </ligandPart>
</feature>
<comment type="cofactor">
    <cofactor evidence="1 13">
        <name>heme b</name>
        <dbReference type="ChEBI" id="CHEBI:60344"/>
    </cofactor>
</comment>
<sequence>MAEKRRTIFEEVGTSEKAVAAPGGIDRGRRDSRGAIRIWLVMLFVLVAAMVLIGGLTRLTDSGLSITEWNPVSGAMPPTTQADWQAEFDLYRASPQYEILNQGMELGEFKSIYWWEWGHRQLGRLVGLVWAVGFFFFLFTKRIPAGWTGRLLILGVLGGLQGAIGWWMVASGLEAGMHSVASYRLATHLGLAFAILGTIYWYWLRLRRRETDLLQARRLGERPLFGMMTGLLHLTFVQILIGALVAGIDAGRAFPHWPTMDGRSFFPPDPFGITPLWRNFFEDAGLVQFIHRIVAYLILAFAIGIFMRGRKSAHPHTRRAIYAALAMVLVQAVIGIVTAIYSAPLPLASLHQIGAVAAFCLILRGRFYARYPAVTSIRGTRA</sequence>
<dbReference type="GO" id="GO:0005886">
    <property type="term" value="C:plasma membrane"/>
    <property type="evidence" value="ECO:0007669"/>
    <property type="project" value="UniProtKB-SubCell"/>
</dbReference>
<evidence type="ECO:0000256" key="9">
    <source>
        <dbReference type="ARBA" id="ARBA00023133"/>
    </source>
</evidence>
<dbReference type="InterPro" id="IPR003780">
    <property type="entry name" value="COX15/CtaA_fam"/>
</dbReference>
<comment type="pathway">
    <text evidence="11 13">Porphyrin-containing compound metabolism; heme A biosynthesis; heme A from heme O: step 1/1.</text>
</comment>
<accession>A0A6B2JRL2</accession>
<feature type="binding site" description="axial binding residue" evidence="13">
    <location>
        <position position="291"/>
    </location>
    <ligand>
        <name>heme</name>
        <dbReference type="ChEBI" id="CHEBI:30413"/>
    </ligand>
    <ligandPart>
        <name>Fe</name>
        <dbReference type="ChEBI" id="CHEBI:18248"/>
    </ligandPart>
</feature>
<evidence type="ECO:0000313" key="14">
    <source>
        <dbReference type="EMBL" id="NDV00625.1"/>
    </source>
</evidence>
<dbReference type="Proteomes" id="UP000474757">
    <property type="component" value="Unassembled WGS sequence"/>
</dbReference>
<evidence type="ECO:0000256" key="10">
    <source>
        <dbReference type="ARBA" id="ARBA00023136"/>
    </source>
</evidence>
<comment type="catalytic activity">
    <reaction evidence="12">
        <text>Fe(II)-heme o + 2 A + H2O = Fe(II)-heme a + 2 AH2</text>
        <dbReference type="Rhea" id="RHEA:63388"/>
        <dbReference type="ChEBI" id="CHEBI:13193"/>
        <dbReference type="ChEBI" id="CHEBI:15377"/>
        <dbReference type="ChEBI" id="CHEBI:17499"/>
        <dbReference type="ChEBI" id="CHEBI:60530"/>
        <dbReference type="ChEBI" id="CHEBI:61715"/>
        <dbReference type="EC" id="1.17.99.9"/>
    </reaction>
    <physiologicalReaction direction="left-to-right" evidence="12">
        <dbReference type="Rhea" id="RHEA:63389"/>
    </physiologicalReaction>
</comment>
<name>A0A6B2JRL2_9RHOB</name>
<dbReference type="EMBL" id="JAAGAB010000002">
    <property type="protein sequence ID" value="NDV00625.1"/>
    <property type="molecule type" value="Genomic_DNA"/>
</dbReference>
<feature type="transmembrane region" description="Helical" evidence="13">
    <location>
        <begin position="224"/>
        <end position="248"/>
    </location>
</feature>
<reference evidence="14 15" key="1">
    <citation type="submission" date="2020-02" db="EMBL/GenBank/DDBJ databases">
        <title>Pseudoroseicyclus tamarix, sp. nov., isolated from offshore sediment of a Tamarix chinensis forest.</title>
        <authorList>
            <person name="Gai Y."/>
        </authorList>
    </citation>
    <scope>NUCLEOTIDE SEQUENCE [LARGE SCALE GENOMIC DNA]</scope>
    <source>
        <strain evidence="14 15">CLL3-39</strain>
    </source>
</reference>
<comment type="caution">
    <text evidence="14">The sequence shown here is derived from an EMBL/GenBank/DDBJ whole genome shotgun (WGS) entry which is preliminary data.</text>
</comment>
<evidence type="ECO:0000256" key="4">
    <source>
        <dbReference type="ARBA" id="ARBA00022692"/>
    </source>
</evidence>
<dbReference type="GO" id="GO:0006784">
    <property type="term" value="P:heme A biosynthetic process"/>
    <property type="evidence" value="ECO:0007669"/>
    <property type="project" value="UniProtKB-UniRule"/>
</dbReference>
<comment type="subcellular location">
    <subcellularLocation>
        <location evidence="13">Cell membrane</location>
        <topology evidence="13">Multi-pass membrane protein</topology>
    </subcellularLocation>
    <subcellularLocation>
        <location evidence="2">Membrane</location>
        <topology evidence="2">Multi-pass membrane protein</topology>
    </subcellularLocation>
</comment>
<feature type="transmembrane region" description="Helical" evidence="13">
    <location>
        <begin position="151"/>
        <end position="169"/>
    </location>
</feature>
<dbReference type="GO" id="GO:0016653">
    <property type="term" value="F:oxidoreductase activity, acting on NAD(P)H, heme protein as acceptor"/>
    <property type="evidence" value="ECO:0007669"/>
    <property type="project" value="TreeGrafter"/>
</dbReference>
<keyword evidence="4 13" id="KW-0812">Transmembrane</keyword>
<gene>
    <name evidence="13" type="primary">ctaA</name>
    <name evidence="14" type="ORF">GZA08_06545</name>
</gene>
<dbReference type="PANTHER" id="PTHR23289">
    <property type="entry name" value="CYTOCHROME C OXIDASE ASSEMBLY PROTEIN COX15"/>
    <property type="match status" value="1"/>
</dbReference>
<feature type="transmembrane region" description="Helical" evidence="13">
    <location>
        <begin position="320"/>
        <end position="343"/>
    </location>
</feature>
<feature type="transmembrane region" description="Helical" evidence="13">
    <location>
        <begin position="181"/>
        <end position="203"/>
    </location>
</feature>
<evidence type="ECO:0000256" key="13">
    <source>
        <dbReference type="HAMAP-Rule" id="MF_01665"/>
    </source>
</evidence>
<evidence type="ECO:0000256" key="7">
    <source>
        <dbReference type="ARBA" id="ARBA00023002"/>
    </source>
</evidence>
<dbReference type="Pfam" id="PF02628">
    <property type="entry name" value="COX15-CtaA"/>
    <property type="match status" value="1"/>
</dbReference>
<comment type="function">
    <text evidence="13">Catalyzes the conversion of heme O to heme A by two successive hydroxylations of the methyl group at C8. The first hydroxylation forms heme I, the second hydroxylation results in an unstable dihydroxymethyl group, which spontaneously dehydrates, resulting in the formyl group of heme A.</text>
</comment>
<feature type="transmembrane region" description="Helical" evidence="13">
    <location>
        <begin position="349"/>
        <end position="369"/>
    </location>
</feature>
<dbReference type="PANTHER" id="PTHR23289:SF2">
    <property type="entry name" value="CYTOCHROME C OXIDASE ASSEMBLY PROTEIN COX15 HOMOLOG"/>
    <property type="match status" value="1"/>
</dbReference>
<keyword evidence="8 13" id="KW-0408">Iron</keyword>
<feature type="transmembrane region" description="Helical" evidence="13">
    <location>
        <begin position="289"/>
        <end position="308"/>
    </location>
</feature>
<dbReference type="GO" id="GO:0046872">
    <property type="term" value="F:metal ion binding"/>
    <property type="evidence" value="ECO:0007669"/>
    <property type="project" value="UniProtKB-KW"/>
</dbReference>
<dbReference type="InterPro" id="IPR023754">
    <property type="entry name" value="HemeA_Synthase_type2"/>
</dbReference>
<comment type="similarity">
    <text evidence="13">Belongs to the COX15/CtaA family. Type 2 subfamily.</text>
</comment>
<dbReference type="EC" id="1.17.99.9" evidence="13"/>
<keyword evidence="6 13" id="KW-1133">Transmembrane helix</keyword>
<evidence type="ECO:0000256" key="8">
    <source>
        <dbReference type="ARBA" id="ARBA00023004"/>
    </source>
</evidence>
<organism evidence="14 15">
    <name type="scientific">Pseudoroseicyclus tamaricis</name>
    <dbReference type="NCBI Taxonomy" id="2705421"/>
    <lineage>
        <taxon>Bacteria</taxon>
        <taxon>Pseudomonadati</taxon>
        <taxon>Pseudomonadota</taxon>
        <taxon>Alphaproteobacteria</taxon>
        <taxon>Rhodobacterales</taxon>
        <taxon>Paracoccaceae</taxon>
        <taxon>Pseudoroseicyclus</taxon>
    </lineage>
</organism>
<evidence type="ECO:0000313" key="15">
    <source>
        <dbReference type="Proteomes" id="UP000474757"/>
    </source>
</evidence>
<keyword evidence="9 13" id="KW-0350">Heme biosynthesis</keyword>
<dbReference type="HAMAP" id="MF_01665">
    <property type="entry name" value="HemeA_synth_type2"/>
    <property type="match status" value="1"/>
</dbReference>
<comment type="subunit">
    <text evidence="13">Interacts with CtaB.</text>
</comment>
<dbReference type="UniPathway" id="UPA00269">
    <property type="reaction ID" value="UER00713"/>
</dbReference>
<keyword evidence="5 13" id="KW-0479">Metal-binding</keyword>
<keyword evidence="7 13" id="KW-0560">Oxidoreductase</keyword>
<evidence type="ECO:0000256" key="5">
    <source>
        <dbReference type="ARBA" id="ARBA00022723"/>
    </source>
</evidence>
<proteinExistence type="inferred from homology"/>
<feature type="transmembrane region" description="Helical" evidence="13">
    <location>
        <begin position="122"/>
        <end position="139"/>
    </location>
</feature>
<protein>
    <recommendedName>
        <fullName evidence="13">Heme A synthase</fullName>
        <shortName evidence="13">HAS</shortName>
        <ecNumber evidence="13">1.17.99.9</ecNumber>
    </recommendedName>
    <alternativeName>
        <fullName evidence="13">Cytochrome aa3-controlling protein</fullName>
    </alternativeName>
</protein>
<evidence type="ECO:0000256" key="6">
    <source>
        <dbReference type="ARBA" id="ARBA00022989"/>
    </source>
</evidence>
<keyword evidence="10 13" id="KW-0472">Membrane</keyword>
<dbReference type="NCBIfam" id="NF045570">
    <property type="entry name" value="HemSynCtaAAlphapr"/>
    <property type="match status" value="1"/>
</dbReference>
<dbReference type="RefSeq" id="WP_163891299.1">
    <property type="nucleotide sequence ID" value="NZ_JAAFYS010000002.1"/>
</dbReference>
<evidence type="ECO:0000256" key="12">
    <source>
        <dbReference type="ARBA" id="ARBA00048044"/>
    </source>
</evidence>
<evidence type="ECO:0000256" key="3">
    <source>
        <dbReference type="ARBA" id="ARBA00022475"/>
    </source>
</evidence>
<evidence type="ECO:0000256" key="1">
    <source>
        <dbReference type="ARBA" id="ARBA00001970"/>
    </source>
</evidence>
<evidence type="ECO:0000256" key="2">
    <source>
        <dbReference type="ARBA" id="ARBA00004141"/>
    </source>
</evidence>
<keyword evidence="15" id="KW-1185">Reference proteome</keyword>